<protein>
    <submittedName>
        <fullName evidence="2">Uncharacterized protein</fullName>
    </submittedName>
</protein>
<dbReference type="EMBL" id="JAECZC010000002">
    <property type="protein sequence ID" value="MBH8560915.1"/>
    <property type="molecule type" value="Genomic_DNA"/>
</dbReference>
<sequence length="280" mass="31011">MATDYNANIPKEVTAQDLSMKNSLNTQKPLGHKFINPKFLSPLGTKLLSNLGDSVNRTSVGAANKSTTKNTNTSINTSVVSAETTVVQPKTKTQHQNHQTEIPQLPTGLQKISTLSPLAQQSDLITSTFANQTTSRNSSTSISVSAFPPVQMRKKSAKEPPNSWSSIAELADKITKVDHNPRVVVQPLNSKRSHYSPQAIHYPKSNNSSQIIQTSSSPSSSTSVQNIEDSQNEVTITHETSQEEYENLELLAKEIYKMLQQRLKIEQERRGKNYLGRLPW</sequence>
<evidence type="ECO:0000313" key="3">
    <source>
        <dbReference type="Proteomes" id="UP000632766"/>
    </source>
</evidence>
<accession>A0A8J7HP96</accession>
<organism evidence="2 3">
    <name type="scientific">Amazonocrinis nigriterrae CENA67</name>
    <dbReference type="NCBI Taxonomy" id="2794033"/>
    <lineage>
        <taxon>Bacteria</taxon>
        <taxon>Bacillati</taxon>
        <taxon>Cyanobacteriota</taxon>
        <taxon>Cyanophyceae</taxon>
        <taxon>Nostocales</taxon>
        <taxon>Nostocaceae</taxon>
        <taxon>Amazonocrinis</taxon>
        <taxon>Amazonocrinis nigriterrae</taxon>
    </lineage>
</organism>
<evidence type="ECO:0000313" key="2">
    <source>
        <dbReference type="EMBL" id="MBH8560915.1"/>
    </source>
</evidence>
<comment type="caution">
    <text evidence="2">The sequence shown here is derived from an EMBL/GenBank/DDBJ whole genome shotgun (WGS) entry which is preliminary data.</text>
</comment>
<dbReference type="Proteomes" id="UP000632766">
    <property type="component" value="Unassembled WGS sequence"/>
</dbReference>
<evidence type="ECO:0000256" key="1">
    <source>
        <dbReference type="SAM" id="MobiDB-lite"/>
    </source>
</evidence>
<gene>
    <name evidence="2" type="ORF">I8748_01750</name>
</gene>
<proteinExistence type="predicted"/>
<dbReference type="RefSeq" id="WP_198122964.1">
    <property type="nucleotide sequence ID" value="NZ_JAECZC010000002.1"/>
</dbReference>
<dbReference type="AlphaFoldDB" id="A0A8J7HP96"/>
<keyword evidence="3" id="KW-1185">Reference proteome</keyword>
<reference evidence="2 3" key="1">
    <citation type="journal article" date="2021" name="Int. J. Syst. Evol. Microbiol.">
        <title>Amazonocrinis nigriterrae gen. nov., sp. nov., Atlanticothrix silvestris gen. nov., sp. nov. and Dendronalium phyllosphericum gen. nov., sp. nov., nostocacean cyanobacteria from Brazilian environments.</title>
        <authorList>
            <person name="Alvarenga D.O."/>
            <person name="Andreote A.P.D."/>
            <person name="Branco L.H.Z."/>
            <person name="Delbaje E."/>
            <person name="Cruz R.B."/>
            <person name="Varani A.M."/>
            <person name="Fiore M.F."/>
        </authorList>
    </citation>
    <scope>NUCLEOTIDE SEQUENCE [LARGE SCALE GENOMIC DNA]</scope>
    <source>
        <strain evidence="2 3">CENA67</strain>
    </source>
</reference>
<name>A0A8J7HP96_9NOST</name>
<feature type="compositionally biased region" description="Low complexity" evidence="1">
    <location>
        <begin position="205"/>
        <end position="223"/>
    </location>
</feature>
<feature type="region of interest" description="Disordered" evidence="1">
    <location>
        <begin position="201"/>
        <end position="231"/>
    </location>
</feature>